<feature type="domain" description="AntA/AntB antirepressor" evidence="1">
    <location>
        <begin position="16"/>
        <end position="85"/>
    </location>
</feature>
<name>A0A250FXZ5_9FLAO</name>
<dbReference type="OrthoDB" id="9812611at2"/>
<dbReference type="RefSeq" id="WP_095896501.1">
    <property type="nucleotide sequence ID" value="NZ_CP022387.1"/>
</dbReference>
<dbReference type="KEGG" id="csto:CGC58_09540"/>
<accession>A0A250FXZ5</accession>
<dbReference type="EMBL" id="CP022387">
    <property type="protein sequence ID" value="ATA89943.1"/>
    <property type="molecule type" value="Genomic_DNA"/>
</dbReference>
<dbReference type="Pfam" id="PF08346">
    <property type="entry name" value="AntA"/>
    <property type="match status" value="1"/>
</dbReference>
<gene>
    <name evidence="2" type="ORF">CGC58_09540</name>
</gene>
<dbReference type="PANTHER" id="PTHR36180">
    <property type="entry name" value="DNA-BINDING PROTEIN-RELATED-RELATED"/>
    <property type="match status" value="1"/>
</dbReference>
<evidence type="ECO:0000259" key="1">
    <source>
        <dbReference type="Pfam" id="PF08346"/>
    </source>
</evidence>
<dbReference type="AlphaFoldDB" id="A0A250FXZ5"/>
<sequence length="193" mass="22811">MQELITITEQNGQRAVNARELHEFLEVGKVFGAWINERIEQYGFIENQDYVVFSKNGKNPEGGRPLKEYAISIDMAKELSMVERNEKGKLARRYFIEVEKQQRSKTLQIEQRSQRQIQQKQRMELIDLIREHLRRGDITEVCRENGFAMNQVKNVMRYDNFRADIVKALYNKALSNKKQLGSELQQMIDELKK</sequence>
<proteinExistence type="predicted"/>
<organism evidence="2 3">
    <name type="scientific">Capnocytophaga stomatis</name>
    <dbReference type="NCBI Taxonomy" id="1848904"/>
    <lineage>
        <taxon>Bacteria</taxon>
        <taxon>Pseudomonadati</taxon>
        <taxon>Bacteroidota</taxon>
        <taxon>Flavobacteriia</taxon>
        <taxon>Flavobacteriales</taxon>
        <taxon>Flavobacteriaceae</taxon>
        <taxon>Capnocytophaga</taxon>
    </lineage>
</organism>
<dbReference type="PANTHER" id="PTHR36180:SF1">
    <property type="entry name" value="ANTA_ANTB ANTIREPRESSOR DOMAIN-CONTAINING PROTEIN"/>
    <property type="match status" value="1"/>
</dbReference>
<evidence type="ECO:0000313" key="2">
    <source>
        <dbReference type="EMBL" id="ATA89943.1"/>
    </source>
</evidence>
<reference evidence="3" key="1">
    <citation type="submission" date="2017-06" db="EMBL/GenBank/DDBJ databases">
        <title>Capnocytophaga spp. assemblies.</title>
        <authorList>
            <person name="Gulvik C.A."/>
        </authorList>
    </citation>
    <scope>NUCLEOTIDE SEQUENCE [LARGE SCALE GENOMIC DNA]</scope>
    <source>
        <strain evidence="3">H2177</strain>
    </source>
</reference>
<dbReference type="Proteomes" id="UP000217348">
    <property type="component" value="Chromosome"/>
</dbReference>
<dbReference type="InterPro" id="IPR013557">
    <property type="entry name" value="AntA/B_antirep"/>
</dbReference>
<protein>
    <submittedName>
        <fullName evidence="2">Toxin-antitoxin system, toxin component, Bro domain protein</fullName>
    </submittedName>
</protein>
<evidence type="ECO:0000313" key="3">
    <source>
        <dbReference type="Proteomes" id="UP000217348"/>
    </source>
</evidence>